<evidence type="ECO:0000313" key="10">
    <source>
        <dbReference type="Proteomes" id="UP000199412"/>
    </source>
</evidence>
<keyword evidence="5 7" id="KW-1133">Transmembrane helix</keyword>
<sequence length="289" mass="31620">MTSLTFDPDQHAGIVALEQRRRLYSMLTIVVLVIILVAGYTQAESMNSGGFMKGMSQFFDYPGDVIEEAWAVGWAFWGIVWRFVPALVETLNIAATATILGGVFAAVFAFLSTRNLDVWPPLIPVSRRMMDIMRAFPELVLALFLIFVLGASSVPAVIAIAFHTVGALGKLFSEVNENIDRRPVEGLQAVGANWPKRMRFGVLPQVLPNYFSYFLLRFEINVRAAAILGYVGAGGLGAELLRTIGWGKGQETAALLLLLFASITIIDQVSGMIRRSLATGTLSGRRMMA</sequence>
<evidence type="ECO:0000313" key="9">
    <source>
        <dbReference type="EMBL" id="SDE96028.1"/>
    </source>
</evidence>
<keyword evidence="6 7" id="KW-0472">Membrane</keyword>
<accession>A0A1G7H6H7</accession>
<dbReference type="OrthoDB" id="7820570at2"/>
<feature type="transmembrane region" description="Helical" evidence="7">
    <location>
        <begin position="253"/>
        <end position="273"/>
    </location>
</feature>
<name>A0A1G7H6H7_9PROT</name>
<dbReference type="RefSeq" id="WP_092787897.1">
    <property type="nucleotide sequence ID" value="NZ_FNAP01000018.1"/>
</dbReference>
<dbReference type="Gene3D" id="1.10.3720.10">
    <property type="entry name" value="MetI-like"/>
    <property type="match status" value="1"/>
</dbReference>
<feature type="transmembrane region" description="Helical" evidence="7">
    <location>
        <begin position="220"/>
        <end position="241"/>
    </location>
</feature>
<keyword evidence="10" id="KW-1185">Reference proteome</keyword>
<evidence type="ECO:0000256" key="3">
    <source>
        <dbReference type="ARBA" id="ARBA00022475"/>
    </source>
</evidence>
<dbReference type="GO" id="GO:0015416">
    <property type="term" value="F:ABC-type phosphonate transporter activity"/>
    <property type="evidence" value="ECO:0007669"/>
    <property type="project" value="InterPro"/>
</dbReference>
<dbReference type="Proteomes" id="UP000199412">
    <property type="component" value="Unassembled WGS sequence"/>
</dbReference>
<feature type="domain" description="ABC transmembrane type-1" evidence="8">
    <location>
        <begin position="87"/>
        <end position="270"/>
    </location>
</feature>
<dbReference type="GO" id="GO:0005886">
    <property type="term" value="C:plasma membrane"/>
    <property type="evidence" value="ECO:0007669"/>
    <property type="project" value="UniProtKB-SubCell"/>
</dbReference>
<dbReference type="SUPFAM" id="SSF161098">
    <property type="entry name" value="MetI-like"/>
    <property type="match status" value="1"/>
</dbReference>
<keyword evidence="2 7" id="KW-0813">Transport</keyword>
<dbReference type="PANTHER" id="PTHR30043:SF1">
    <property type="entry name" value="ABC TRANSPORT SYSTEM PERMEASE PROTEIN P69"/>
    <property type="match status" value="1"/>
</dbReference>
<dbReference type="EMBL" id="FNAP01000018">
    <property type="protein sequence ID" value="SDE96028.1"/>
    <property type="molecule type" value="Genomic_DNA"/>
</dbReference>
<comment type="subcellular location">
    <subcellularLocation>
        <location evidence="1 7">Cell membrane</location>
        <topology evidence="1 7">Multi-pass membrane protein</topology>
    </subcellularLocation>
</comment>
<keyword evidence="3" id="KW-1003">Cell membrane</keyword>
<comment type="similarity">
    <text evidence="7">Belongs to the binding-protein-dependent transport system permease family.</text>
</comment>
<proteinExistence type="inferred from homology"/>
<protein>
    <submittedName>
        <fullName evidence="9">Phosphonate transport system permease protein</fullName>
    </submittedName>
</protein>
<dbReference type="NCBIfam" id="TIGR01097">
    <property type="entry name" value="PhnE"/>
    <property type="match status" value="1"/>
</dbReference>
<evidence type="ECO:0000256" key="1">
    <source>
        <dbReference type="ARBA" id="ARBA00004651"/>
    </source>
</evidence>
<dbReference type="InterPro" id="IPR035906">
    <property type="entry name" value="MetI-like_sf"/>
</dbReference>
<keyword evidence="4 7" id="KW-0812">Transmembrane</keyword>
<organism evidence="9 10">
    <name type="scientific">Rhodospira trueperi</name>
    <dbReference type="NCBI Taxonomy" id="69960"/>
    <lineage>
        <taxon>Bacteria</taxon>
        <taxon>Pseudomonadati</taxon>
        <taxon>Pseudomonadota</taxon>
        <taxon>Alphaproteobacteria</taxon>
        <taxon>Rhodospirillales</taxon>
        <taxon>Rhodospirillaceae</taxon>
        <taxon>Rhodospira</taxon>
    </lineage>
</organism>
<feature type="transmembrane region" description="Helical" evidence="7">
    <location>
        <begin position="139"/>
        <end position="162"/>
    </location>
</feature>
<gene>
    <name evidence="9" type="ORF">SAMN05421720_11824</name>
</gene>
<feature type="transmembrane region" description="Helical" evidence="7">
    <location>
        <begin position="23"/>
        <end position="43"/>
    </location>
</feature>
<dbReference type="InterPro" id="IPR005769">
    <property type="entry name" value="PhnE/PtxC"/>
</dbReference>
<dbReference type="AlphaFoldDB" id="A0A1G7H6H7"/>
<dbReference type="Pfam" id="PF00528">
    <property type="entry name" value="BPD_transp_1"/>
    <property type="match status" value="1"/>
</dbReference>
<evidence type="ECO:0000256" key="4">
    <source>
        <dbReference type="ARBA" id="ARBA00022692"/>
    </source>
</evidence>
<dbReference type="PROSITE" id="PS50928">
    <property type="entry name" value="ABC_TM1"/>
    <property type="match status" value="1"/>
</dbReference>
<dbReference type="CDD" id="cd06261">
    <property type="entry name" value="TM_PBP2"/>
    <property type="match status" value="1"/>
</dbReference>
<evidence type="ECO:0000256" key="7">
    <source>
        <dbReference type="RuleBase" id="RU363032"/>
    </source>
</evidence>
<dbReference type="STRING" id="69960.SAMN05421720_11824"/>
<evidence type="ECO:0000256" key="5">
    <source>
        <dbReference type="ARBA" id="ARBA00022989"/>
    </source>
</evidence>
<evidence type="ECO:0000256" key="2">
    <source>
        <dbReference type="ARBA" id="ARBA00022448"/>
    </source>
</evidence>
<feature type="transmembrane region" description="Helical" evidence="7">
    <location>
        <begin position="91"/>
        <end position="111"/>
    </location>
</feature>
<dbReference type="PANTHER" id="PTHR30043">
    <property type="entry name" value="PHOSPHONATES TRANSPORT SYSTEM PERMEASE PROTEIN"/>
    <property type="match status" value="1"/>
</dbReference>
<dbReference type="InterPro" id="IPR000515">
    <property type="entry name" value="MetI-like"/>
</dbReference>
<evidence type="ECO:0000256" key="6">
    <source>
        <dbReference type="ARBA" id="ARBA00023136"/>
    </source>
</evidence>
<evidence type="ECO:0000259" key="8">
    <source>
        <dbReference type="PROSITE" id="PS50928"/>
    </source>
</evidence>
<reference evidence="9 10" key="1">
    <citation type="submission" date="2016-10" db="EMBL/GenBank/DDBJ databases">
        <authorList>
            <person name="de Groot N.N."/>
        </authorList>
    </citation>
    <scope>NUCLEOTIDE SEQUENCE [LARGE SCALE GENOMIC DNA]</scope>
    <source>
        <strain evidence="9 10">ATCC 700224</strain>
    </source>
</reference>